<dbReference type="InterPro" id="IPR004101">
    <property type="entry name" value="Mur_ligase_C"/>
</dbReference>
<evidence type="ECO:0000259" key="16">
    <source>
        <dbReference type="Pfam" id="PF02875"/>
    </source>
</evidence>
<name>B1I4C3_DESAP</name>
<evidence type="ECO:0000256" key="12">
    <source>
        <dbReference type="ARBA" id="ARBA00023316"/>
    </source>
</evidence>
<keyword evidence="8 14" id="KW-0067">ATP-binding</keyword>
<evidence type="ECO:0000259" key="15">
    <source>
        <dbReference type="Pfam" id="PF01225"/>
    </source>
</evidence>
<dbReference type="SUPFAM" id="SSF53623">
    <property type="entry name" value="MurD-like peptide ligases, catalytic domain"/>
    <property type="match status" value="1"/>
</dbReference>
<evidence type="ECO:0000256" key="8">
    <source>
        <dbReference type="ARBA" id="ARBA00022840"/>
    </source>
</evidence>
<keyword evidence="7 14" id="KW-0547">Nucleotide-binding</keyword>
<feature type="domain" description="Mur ligase C-terminal" evidence="16">
    <location>
        <begin position="310"/>
        <end position="440"/>
    </location>
</feature>
<evidence type="ECO:0000256" key="4">
    <source>
        <dbReference type="ARBA" id="ARBA00022490"/>
    </source>
</evidence>
<comment type="similarity">
    <text evidence="14">Belongs to the MurCDEF family.</text>
</comment>
<comment type="subcellular location">
    <subcellularLocation>
        <location evidence="1 14">Cytoplasm</location>
    </subcellularLocation>
</comment>
<evidence type="ECO:0000256" key="13">
    <source>
        <dbReference type="ARBA" id="ARBA00047833"/>
    </source>
</evidence>
<reference evidence="18 19" key="2">
    <citation type="journal article" date="2008" name="Science">
        <title>Environmental genomics reveals a single-species ecosystem deep within Earth.</title>
        <authorList>
            <person name="Chivian D."/>
            <person name="Brodie E.L."/>
            <person name="Alm E.J."/>
            <person name="Culley D.E."/>
            <person name="Dehal P.S."/>
            <person name="Desantis T.Z."/>
            <person name="Gihring T.M."/>
            <person name="Lapidus A."/>
            <person name="Lin L.H."/>
            <person name="Lowry S.R."/>
            <person name="Moser D.P."/>
            <person name="Richardson P.M."/>
            <person name="Southam G."/>
            <person name="Wanger G."/>
            <person name="Pratt L.M."/>
            <person name="Andersen G.L."/>
            <person name="Hazen T.C."/>
            <person name="Brockman F.J."/>
            <person name="Arkin A.P."/>
            <person name="Onstott T.C."/>
        </authorList>
    </citation>
    <scope>NUCLEOTIDE SEQUENCE [LARGE SCALE GENOMIC DNA]</scope>
    <source>
        <strain evidence="18 19">MP104C</strain>
    </source>
</reference>
<dbReference type="InterPro" id="IPR036615">
    <property type="entry name" value="Mur_ligase_C_dom_sf"/>
</dbReference>
<dbReference type="Pfam" id="PF08245">
    <property type="entry name" value="Mur_ligase_M"/>
    <property type="match status" value="1"/>
</dbReference>
<keyword evidence="19" id="KW-1185">Reference proteome</keyword>
<feature type="domain" description="Mur ligase central" evidence="17">
    <location>
        <begin position="110"/>
        <end position="287"/>
    </location>
</feature>
<dbReference type="InterPro" id="IPR013221">
    <property type="entry name" value="Mur_ligase_cen"/>
</dbReference>
<evidence type="ECO:0000256" key="11">
    <source>
        <dbReference type="ARBA" id="ARBA00023306"/>
    </source>
</evidence>
<dbReference type="AlphaFoldDB" id="B1I4C3"/>
<dbReference type="Gene3D" id="3.40.1190.10">
    <property type="entry name" value="Mur-like, catalytic domain"/>
    <property type="match status" value="1"/>
</dbReference>
<dbReference type="GO" id="GO:0005737">
    <property type="term" value="C:cytoplasm"/>
    <property type="evidence" value="ECO:0007669"/>
    <property type="project" value="UniProtKB-SubCell"/>
</dbReference>
<dbReference type="RefSeq" id="WP_012302527.1">
    <property type="nucleotide sequence ID" value="NC_010424.1"/>
</dbReference>
<feature type="domain" description="Mur ligase N-terminal catalytic" evidence="15">
    <location>
        <begin position="8"/>
        <end position="105"/>
    </location>
</feature>
<evidence type="ECO:0000256" key="3">
    <source>
        <dbReference type="ARBA" id="ARBA00012211"/>
    </source>
</evidence>
<dbReference type="GO" id="GO:0071555">
    <property type="term" value="P:cell wall organization"/>
    <property type="evidence" value="ECO:0007669"/>
    <property type="project" value="UniProtKB-KW"/>
</dbReference>
<accession>B1I4C3</accession>
<dbReference type="InterPro" id="IPR050061">
    <property type="entry name" value="MurCDEF_pg_biosynth"/>
</dbReference>
<evidence type="ECO:0000313" key="19">
    <source>
        <dbReference type="Proteomes" id="UP000008544"/>
    </source>
</evidence>
<comment type="catalytic activity">
    <reaction evidence="13 14">
        <text>UDP-N-acetyl-alpha-D-muramate + L-alanine + ATP = UDP-N-acetyl-alpha-D-muramoyl-L-alanine + ADP + phosphate + H(+)</text>
        <dbReference type="Rhea" id="RHEA:23372"/>
        <dbReference type="ChEBI" id="CHEBI:15378"/>
        <dbReference type="ChEBI" id="CHEBI:30616"/>
        <dbReference type="ChEBI" id="CHEBI:43474"/>
        <dbReference type="ChEBI" id="CHEBI:57972"/>
        <dbReference type="ChEBI" id="CHEBI:70757"/>
        <dbReference type="ChEBI" id="CHEBI:83898"/>
        <dbReference type="ChEBI" id="CHEBI:456216"/>
        <dbReference type="EC" id="6.3.2.8"/>
    </reaction>
</comment>
<dbReference type="InterPro" id="IPR036565">
    <property type="entry name" value="Mur-like_cat_sf"/>
</dbReference>
<dbReference type="Pfam" id="PF01225">
    <property type="entry name" value="Mur_ligase"/>
    <property type="match status" value="1"/>
</dbReference>
<dbReference type="NCBIfam" id="TIGR01082">
    <property type="entry name" value="murC"/>
    <property type="match status" value="1"/>
</dbReference>
<dbReference type="HAMAP" id="MF_00046">
    <property type="entry name" value="MurC"/>
    <property type="match status" value="1"/>
</dbReference>
<evidence type="ECO:0000256" key="10">
    <source>
        <dbReference type="ARBA" id="ARBA00022984"/>
    </source>
</evidence>
<dbReference type="GO" id="GO:0051301">
    <property type="term" value="P:cell division"/>
    <property type="evidence" value="ECO:0007669"/>
    <property type="project" value="UniProtKB-KW"/>
</dbReference>
<dbReference type="PANTHER" id="PTHR43445">
    <property type="entry name" value="UDP-N-ACETYLMURAMATE--L-ALANINE LIGASE-RELATED"/>
    <property type="match status" value="1"/>
</dbReference>
<dbReference type="UniPathway" id="UPA00219"/>
<keyword evidence="10 14" id="KW-0573">Peptidoglycan synthesis</keyword>
<dbReference type="SUPFAM" id="SSF53244">
    <property type="entry name" value="MurD-like peptide ligases, peptide-binding domain"/>
    <property type="match status" value="1"/>
</dbReference>
<dbReference type="Proteomes" id="UP000008544">
    <property type="component" value="Chromosome"/>
</dbReference>
<evidence type="ECO:0000256" key="1">
    <source>
        <dbReference type="ARBA" id="ARBA00004496"/>
    </source>
</evidence>
<dbReference type="Gene3D" id="3.90.190.20">
    <property type="entry name" value="Mur ligase, C-terminal domain"/>
    <property type="match status" value="1"/>
</dbReference>
<feature type="binding site" evidence="14">
    <location>
        <begin position="112"/>
        <end position="118"/>
    </location>
    <ligand>
        <name>ATP</name>
        <dbReference type="ChEBI" id="CHEBI:30616"/>
    </ligand>
</feature>
<dbReference type="InterPro" id="IPR005758">
    <property type="entry name" value="UDP-N-AcMur_Ala_ligase_MurC"/>
</dbReference>
<keyword evidence="11 14" id="KW-0131">Cell cycle</keyword>
<dbReference type="OrthoDB" id="9804126at2"/>
<keyword evidence="9 14" id="KW-0133">Cell shape</keyword>
<evidence type="ECO:0000256" key="5">
    <source>
        <dbReference type="ARBA" id="ARBA00022598"/>
    </source>
</evidence>
<dbReference type="STRING" id="477974.Daud_1435"/>
<comment type="pathway">
    <text evidence="2 14">Cell wall biogenesis; peptidoglycan biosynthesis.</text>
</comment>
<dbReference type="KEGG" id="dau:Daud_1435"/>
<dbReference type="GO" id="GO:0005524">
    <property type="term" value="F:ATP binding"/>
    <property type="evidence" value="ECO:0007669"/>
    <property type="project" value="UniProtKB-UniRule"/>
</dbReference>
<proteinExistence type="inferred from homology"/>
<dbReference type="EC" id="6.3.2.8" evidence="3 14"/>
<evidence type="ECO:0000256" key="2">
    <source>
        <dbReference type="ARBA" id="ARBA00004752"/>
    </source>
</evidence>
<dbReference type="eggNOG" id="COG0773">
    <property type="taxonomic scope" value="Bacteria"/>
</dbReference>
<dbReference type="GO" id="GO:0009252">
    <property type="term" value="P:peptidoglycan biosynthetic process"/>
    <property type="evidence" value="ECO:0007669"/>
    <property type="project" value="UniProtKB-UniRule"/>
</dbReference>
<keyword evidence="6 14" id="KW-0132">Cell division</keyword>
<gene>
    <name evidence="14" type="primary">murC</name>
    <name evidence="18" type="ordered locus">Daud_1435</name>
</gene>
<evidence type="ECO:0000259" key="17">
    <source>
        <dbReference type="Pfam" id="PF08245"/>
    </source>
</evidence>
<reference evidence="19" key="1">
    <citation type="submission" date="2007-10" db="EMBL/GenBank/DDBJ databases">
        <title>Complete sequence of chromosome of Desulforudis audaxviator MP104C.</title>
        <authorList>
            <person name="Copeland A."/>
            <person name="Lucas S."/>
            <person name="Lapidus A."/>
            <person name="Barry K."/>
            <person name="Glavina del Rio T."/>
            <person name="Dalin E."/>
            <person name="Tice H."/>
            <person name="Bruce D."/>
            <person name="Pitluck S."/>
            <person name="Lowry S.R."/>
            <person name="Larimer F."/>
            <person name="Land M.L."/>
            <person name="Hauser L."/>
            <person name="Kyrpides N."/>
            <person name="Ivanova N.N."/>
            <person name="Richardson P."/>
        </authorList>
    </citation>
    <scope>NUCLEOTIDE SEQUENCE [LARGE SCALE GENOMIC DNA]</scope>
    <source>
        <strain evidence="19">MP104C</strain>
    </source>
</reference>
<evidence type="ECO:0000256" key="14">
    <source>
        <dbReference type="HAMAP-Rule" id="MF_00046"/>
    </source>
</evidence>
<dbReference type="EMBL" id="CP000860">
    <property type="protein sequence ID" value="ACA59942.1"/>
    <property type="molecule type" value="Genomic_DNA"/>
</dbReference>
<sequence length="455" mass="50160">MPLTPERVHFVGIGGAGMSGIAMVLLDHGYMVSGSDLKKSEVTDKLQMLGARVFYGHSPSHVGAAELVVYSSAIPPDNPELVIARKRGLPVIPRAEMLGRLMHQWKGIAVAGAHGKTTTTSLVAFLLERTGLDPTVIIGGEMNGFGNAKAGGGEYLVAEADESDGSFSLLHPSIVIVTNVEDDHLDYYRTVDAIRRAFREFIFKVPRDGVAVLNYDDPFLRQMAHELPFPVITYGCAPDADYRLAGFHLNCAVSSAEVYWRRELLGRFELTIPGRHNLLNALAVVAVGRHLGLEFPEIARALRDFRGVRRRFELVGESRGVRVVDDYAHHPTEIKATLEAARQTRPKRLIAVFQPHRYTRTKFLHAEFGKAFTAADQVLLSRIYPAGEKPIPGVTARLIRDEIQKQQRVEPLLFEEQDELVAHLASVVREGDLVITLGAGDIWKSGRALLQILGG</sequence>
<dbReference type="Gene3D" id="3.40.50.720">
    <property type="entry name" value="NAD(P)-binding Rossmann-like Domain"/>
    <property type="match status" value="1"/>
</dbReference>
<evidence type="ECO:0000256" key="9">
    <source>
        <dbReference type="ARBA" id="ARBA00022960"/>
    </source>
</evidence>
<dbReference type="HOGENOM" id="CLU_028104_2_2_9"/>
<evidence type="ECO:0000256" key="7">
    <source>
        <dbReference type="ARBA" id="ARBA00022741"/>
    </source>
</evidence>
<organism evidence="18 19">
    <name type="scientific">Desulforudis audaxviator (strain MP104C)</name>
    <dbReference type="NCBI Taxonomy" id="477974"/>
    <lineage>
        <taxon>Bacteria</taxon>
        <taxon>Bacillati</taxon>
        <taxon>Bacillota</taxon>
        <taxon>Clostridia</taxon>
        <taxon>Thermoanaerobacterales</taxon>
        <taxon>Candidatus Desulforudaceae</taxon>
        <taxon>Candidatus Desulforudis</taxon>
    </lineage>
</organism>
<dbReference type="SUPFAM" id="SSF51984">
    <property type="entry name" value="MurCD N-terminal domain"/>
    <property type="match status" value="1"/>
</dbReference>
<dbReference type="GO" id="GO:0008763">
    <property type="term" value="F:UDP-N-acetylmuramate-L-alanine ligase activity"/>
    <property type="evidence" value="ECO:0007669"/>
    <property type="project" value="UniProtKB-UniRule"/>
</dbReference>
<keyword evidence="4 14" id="KW-0963">Cytoplasm</keyword>
<dbReference type="InterPro" id="IPR000713">
    <property type="entry name" value="Mur_ligase_N"/>
</dbReference>
<comment type="function">
    <text evidence="14">Cell wall formation.</text>
</comment>
<evidence type="ECO:0000256" key="6">
    <source>
        <dbReference type="ARBA" id="ARBA00022618"/>
    </source>
</evidence>
<dbReference type="PANTHER" id="PTHR43445:SF3">
    <property type="entry name" value="UDP-N-ACETYLMURAMATE--L-ALANINE LIGASE"/>
    <property type="match status" value="1"/>
</dbReference>
<evidence type="ECO:0000313" key="18">
    <source>
        <dbReference type="EMBL" id="ACA59942.1"/>
    </source>
</evidence>
<keyword evidence="12 14" id="KW-0961">Cell wall biogenesis/degradation</keyword>
<dbReference type="Pfam" id="PF02875">
    <property type="entry name" value="Mur_ligase_C"/>
    <property type="match status" value="1"/>
</dbReference>
<protein>
    <recommendedName>
        <fullName evidence="3 14">UDP-N-acetylmuramate--L-alanine ligase</fullName>
        <ecNumber evidence="3 14">6.3.2.8</ecNumber>
    </recommendedName>
    <alternativeName>
        <fullName evidence="14">UDP-N-acetylmuramoyl-L-alanine synthetase</fullName>
    </alternativeName>
</protein>
<dbReference type="GO" id="GO:0008360">
    <property type="term" value="P:regulation of cell shape"/>
    <property type="evidence" value="ECO:0007669"/>
    <property type="project" value="UniProtKB-KW"/>
</dbReference>
<keyword evidence="5 14" id="KW-0436">Ligase</keyword>